<dbReference type="GO" id="GO:0005634">
    <property type="term" value="C:nucleus"/>
    <property type="evidence" value="ECO:0007669"/>
    <property type="project" value="UniProtKB-SubCell"/>
</dbReference>
<gene>
    <name evidence="6" type="ORF">N7509_002382</name>
</gene>
<keyword evidence="2" id="KW-0805">Transcription regulation</keyword>
<sequence length="634" mass="70944">NTQGRATSLPCTSVSVDENSIADSLNYLGVSRPSSSIKAPSFQSWPFIPDRKGSPSRGSVSEFHNEKARSEQLASLADIICALRFLPIIKKLLHDYFVYIGTALVPKTIVNQLLEMVCNDLTKSGYIKQDSESCIGVYNVSQLAESILYSTSVEVAISATMDVKNFCAIFCEDNLRVETLGLLYTLAARASLYSSTYAKVRNDSFIQEMCWCSNSSLRLARELAPQTTDPVIWLAHENLQLMSLFEGDASLNVWRRVSDLATDLYALGLNREATYSSESIPFFLAECRRRTFVRAYYLDKIFATVFNRPPRISSRHADCKLPLDIPDDALFTISSPEVLSEIKTNLTHDGWNTNGIRSTATWARLRYILGEFREETAEYQIRSTPSIDSSKLRDLSDRCRQTWCSLPAHLMYDPNCWTSDLPPAVCYLHGKVYLSYLHIHFQIYRMLGECHTSTVPELLEVSANMLETVMLMANSLNRGNCQSSPRDLPEIFLIYGLPSAIVLTTALETNIRDPAQPLPPNIKSSSVIRNISVLVSQLENVSSPDETNHGFCVQASKAIARKLDTILDTSTTFAPRADIITGSGRGSELTTLQERDYSDSENHIVDFSELDHLDFSAWVIDLDLVTDDGVWDTV</sequence>
<evidence type="ECO:0000313" key="6">
    <source>
        <dbReference type="EMBL" id="KAJ5408499.1"/>
    </source>
</evidence>
<protein>
    <recommendedName>
        <fullName evidence="5">Xylanolytic transcriptional activator regulatory domain-containing protein</fullName>
    </recommendedName>
</protein>
<dbReference type="Proteomes" id="UP001147747">
    <property type="component" value="Unassembled WGS sequence"/>
</dbReference>
<evidence type="ECO:0000256" key="3">
    <source>
        <dbReference type="ARBA" id="ARBA00023163"/>
    </source>
</evidence>
<name>A0A9W9W902_9EURO</name>
<dbReference type="GeneID" id="81365999"/>
<dbReference type="PANTHER" id="PTHR31001:SF82">
    <property type="entry name" value="ZN(II)2CYS6 TRANSCRIPTION FACTOR (EUROFUNG)"/>
    <property type="match status" value="1"/>
</dbReference>
<dbReference type="OrthoDB" id="6612291at2759"/>
<keyword evidence="3" id="KW-0804">Transcription</keyword>
<organism evidence="6 7">
    <name type="scientific">Penicillium cosmopolitanum</name>
    <dbReference type="NCBI Taxonomy" id="1131564"/>
    <lineage>
        <taxon>Eukaryota</taxon>
        <taxon>Fungi</taxon>
        <taxon>Dikarya</taxon>
        <taxon>Ascomycota</taxon>
        <taxon>Pezizomycotina</taxon>
        <taxon>Eurotiomycetes</taxon>
        <taxon>Eurotiomycetidae</taxon>
        <taxon>Eurotiales</taxon>
        <taxon>Aspergillaceae</taxon>
        <taxon>Penicillium</taxon>
    </lineage>
</organism>
<reference evidence="6" key="2">
    <citation type="journal article" date="2023" name="IMA Fungus">
        <title>Comparative genomic study of the Penicillium genus elucidates a diverse pangenome and 15 lateral gene transfer events.</title>
        <authorList>
            <person name="Petersen C."/>
            <person name="Sorensen T."/>
            <person name="Nielsen M.R."/>
            <person name="Sondergaard T.E."/>
            <person name="Sorensen J.L."/>
            <person name="Fitzpatrick D.A."/>
            <person name="Frisvad J.C."/>
            <person name="Nielsen K.L."/>
        </authorList>
    </citation>
    <scope>NUCLEOTIDE SEQUENCE</scope>
    <source>
        <strain evidence="6">IBT 29677</strain>
    </source>
</reference>
<dbReference type="EMBL" id="JAPZBU010000004">
    <property type="protein sequence ID" value="KAJ5408499.1"/>
    <property type="molecule type" value="Genomic_DNA"/>
</dbReference>
<dbReference type="InterPro" id="IPR007219">
    <property type="entry name" value="XnlR_reg_dom"/>
</dbReference>
<keyword evidence="7" id="KW-1185">Reference proteome</keyword>
<dbReference type="PANTHER" id="PTHR31001">
    <property type="entry name" value="UNCHARACTERIZED TRANSCRIPTIONAL REGULATORY PROTEIN"/>
    <property type="match status" value="1"/>
</dbReference>
<comment type="caution">
    <text evidence="6">The sequence shown here is derived from an EMBL/GenBank/DDBJ whole genome shotgun (WGS) entry which is preliminary data.</text>
</comment>
<dbReference type="AlphaFoldDB" id="A0A9W9W902"/>
<accession>A0A9W9W902</accession>
<dbReference type="GO" id="GO:0006351">
    <property type="term" value="P:DNA-templated transcription"/>
    <property type="evidence" value="ECO:0007669"/>
    <property type="project" value="InterPro"/>
</dbReference>
<dbReference type="RefSeq" id="XP_056492814.1">
    <property type="nucleotide sequence ID" value="XM_056627019.1"/>
</dbReference>
<keyword evidence="4" id="KW-0539">Nucleus</keyword>
<evidence type="ECO:0000313" key="7">
    <source>
        <dbReference type="Proteomes" id="UP001147747"/>
    </source>
</evidence>
<dbReference type="GO" id="GO:0008270">
    <property type="term" value="F:zinc ion binding"/>
    <property type="evidence" value="ECO:0007669"/>
    <property type="project" value="InterPro"/>
</dbReference>
<dbReference type="GO" id="GO:0003677">
    <property type="term" value="F:DNA binding"/>
    <property type="evidence" value="ECO:0007669"/>
    <property type="project" value="InterPro"/>
</dbReference>
<evidence type="ECO:0000256" key="4">
    <source>
        <dbReference type="ARBA" id="ARBA00023242"/>
    </source>
</evidence>
<dbReference type="CDD" id="cd12148">
    <property type="entry name" value="fungal_TF_MHR"/>
    <property type="match status" value="1"/>
</dbReference>
<dbReference type="Pfam" id="PF04082">
    <property type="entry name" value="Fungal_trans"/>
    <property type="match status" value="1"/>
</dbReference>
<evidence type="ECO:0000259" key="5">
    <source>
        <dbReference type="Pfam" id="PF04082"/>
    </source>
</evidence>
<feature type="domain" description="Xylanolytic transcriptional activator regulatory" evidence="5">
    <location>
        <begin position="265"/>
        <end position="327"/>
    </location>
</feature>
<reference evidence="6" key="1">
    <citation type="submission" date="2022-12" db="EMBL/GenBank/DDBJ databases">
        <authorList>
            <person name="Petersen C."/>
        </authorList>
    </citation>
    <scope>NUCLEOTIDE SEQUENCE</scope>
    <source>
        <strain evidence="6">IBT 29677</strain>
    </source>
</reference>
<comment type="subcellular location">
    <subcellularLocation>
        <location evidence="1">Nucleus</location>
    </subcellularLocation>
</comment>
<evidence type="ECO:0000256" key="1">
    <source>
        <dbReference type="ARBA" id="ARBA00004123"/>
    </source>
</evidence>
<feature type="non-terminal residue" evidence="6">
    <location>
        <position position="1"/>
    </location>
</feature>
<evidence type="ECO:0000256" key="2">
    <source>
        <dbReference type="ARBA" id="ARBA00023015"/>
    </source>
</evidence>
<dbReference type="InterPro" id="IPR050613">
    <property type="entry name" value="Sec_Metabolite_Reg"/>
</dbReference>
<proteinExistence type="predicted"/>